<feature type="transmembrane region" description="Helical" evidence="2">
    <location>
        <begin position="44"/>
        <end position="69"/>
    </location>
</feature>
<feature type="transmembrane region" description="Helical" evidence="2">
    <location>
        <begin position="81"/>
        <end position="105"/>
    </location>
</feature>
<evidence type="ECO:0000313" key="3">
    <source>
        <dbReference type="EMBL" id="KAK6755757.1"/>
    </source>
</evidence>
<comment type="caution">
    <text evidence="3">The sequence shown here is derived from an EMBL/GenBank/DDBJ whole genome shotgun (WGS) entry which is preliminary data.</text>
</comment>
<name>A0ABR1DZ94_NECAM</name>
<accession>A0ABR1DZ94</accession>
<reference evidence="3 4" key="1">
    <citation type="submission" date="2023-08" db="EMBL/GenBank/DDBJ databases">
        <title>A Necator americanus chromosomal reference genome.</title>
        <authorList>
            <person name="Ilik V."/>
            <person name="Petrzelkova K.J."/>
            <person name="Pardy F."/>
            <person name="Fuh T."/>
            <person name="Niatou-Singa F.S."/>
            <person name="Gouil Q."/>
            <person name="Baker L."/>
            <person name="Ritchie M.E."/>
            <person name="Jex A.R."/>
            <person name="Gazzola D."/>
            <person name="Li H."/>
            <person name="Toshio Fujiwara R."/>
            <person name="Zhan B."/>
            <person name="Aroian R.V."/>
            <person name="Pafco B."/>
            <person name="Schwarz E.M."/>
        </authorList>
    </citation>
    <scope>NUCLEOTIDE SEQUENCE [LARGE SCALE GENOMIC DNA]</scope>
    <source>
        <strain evidence="3 4">Aroian</strain>
        <tissue evidence="3">Whole animal</tissue>
    </source>
</reference>
<feature type="region of interest" description="Disordered" evidence="1">
    <location>
        <begin position="251"/>
        <end position="273"/>
    </location>
</feature>
<keyword evidence="2" id="KW-0812">Transmembrane</keyword>
<sequence length="337" mass="38181">MFLRGRTLLLTLIVIQLCLQYSVLYEAVRSLNGPASFTIFDSDYPYLFDILLVVLLVPSMLFNIILFVYGLKKHTKRKKRFVVMVFAFNWIFAIPFFISGIYLYLSAITPYASKLGREVNDAFVVVLTGANSSEVPEKSLNTVLLVQNAFCCCGLRSKEEWRTSSVYQDSLNGSLLSNGCAERITRIKRFFILLASGICLCCCVTAMTISPFIYASFEYDRRLARAAHIRAWRMNLEFELDKERRDDFEEELAPVNKTPIAEESDVLPQPTQRSSKVLSELLVEYDDNVNEEKTSKRSITLTTDLSSNGSSPERLLPEESKVPDTPVSVYADKSLLG</sequence>
<organism evidence="3 4">
    <name type="scientific">Necator americanus</name>
    <name type="common">Human hookworm</name>
    <dbReference type="NCBI Taxonomy" id="51031"/>
    <lineage>
        <taxon>Eukaryota</taxon>
        <taxon>Metazoa</taxon>
        <taxon>Ecdysozoa</taxon>
        <taxon>Nematoda</taxon>
        <taxon>Chromadorea</taxon>
        <taxon>Rhabditida</taxon>
        <taxon>Rhabditina</taxon>
        <taxon>Rhabditomorpha</taxon>
        <taxon>Strongyloidea</taxon>
        <taxon>Ancylostomatidae</taxon>
        <taxon>Bunostominae</taxon>
        <taxon>Necator</taxon>
    </lineage>
</organism>
<keyword evidence="2" id="KW-1133">Transmembrane helix</keyword>
<feature type="compositionally biased region" description="Polar residues" evidence="1">
    <location>
        <begin position="297"/>
        <end position="311"/>
    </location>
</feature>
<gene>
    <name evidence="3" type="primary">Necator_chrV.g19049</name>
    <name evidence="3" type="ORF">RB195_014258</name>
</gene>
<protein>
    <submittedName>
        <fullName evidence="3">Uncharacterized protein</fullName>
    </submittedName>
</protein>
<evidence type="ECO:0000256" key="2">
    <source>
        <dbReference type="SAM" id="Phobius"/>
    </source>
</evidence>
<keyword evidence="4" id="KW-1185">Reference proteome</keyword>
<evidence type="ECO:0000256" key="1">
    <source>
        <dbReference type="SAM" id="MobiDB-lite"/>
    </source>
</evidence>
<dbReference type="Proteomes" id="UP001303046">
    <property type="component" value="Unassembled WGS sequence"/>
</dbReference>
<feature type="region of interest" description="Disordered" evidence="1">
    <location>
        <begin position="292"/>
        <end position="337"/>
    </location>
</feature>
<proteinExistence type="predicted"/>
<evidence type="ECO:0000313" key="4">
    <source>
        <dbReference type="Proteomes" id="UP001303046"/>
    </source>
</evidence>
<dbReference type="EMBL" id="JAVFWL010000005">
    <property type="protein sequence ID" value="KAK6755757.1"/>
    <property type="molecule type" value="Genomic_DNA"/>
</dbReference>
<keyword evidence="2" id="KW-0472">Membrane</keyword>
<feature type="transmembrane region" description="Helical" evidence="2">
    <location>
        <begin position="190"/>
        <end position="215"/>
    </location>
</feature>